<evidence type="ECO:0000313" key="3">
    <source>
        <dbReference type="Proteomes" id="UP001595956"/>
    </source>
</evidence>
<accession>A0ABW0N628</accession>
<dbReference type="Proteomes" id="UP001595956">
    <property type="component" value="Unassembled WGS sequence"/>
</dbReference>
<evidence type="ECO:0000259" key="1">
    <source>
        <dbReference type="Pfam" id="PF13672"/>
    </source>
</evidence>
<protein>
    <submittedName>
        <fullName evidence="2">Protein phosphatase 2C domain-containing protein</fullName>
    </submittedName>
</protein>
<comment type="caution">
    <text evidence="2">The sequence shown here is derived from an EMBL/GenBank/DDBJ whole genome shotgun (WGS) entry which is preliminary data.</text>
</comment>
<dbReference type="InterPro" id="IPR001932">
    <property type="entry name" value="PPM-type_phosphatase-like_dom"/>
</dbReference>
<gene>
    <name evidence="2" type="ORF">ACFPKY_19480</name>
</gene>
<proteinExistence type="predicted"/>
<dbReference type="Pfam" id="PF13672">
    <property type="entry name" value="PP2C_2"/>
    <property type="match status" value="1"/>
</dbReference>
<organism evidence="2 3">
    <name type="scientific">Nocardioides caricicola</name>
    <dbReference type="NCBI Taxonomy" id="634770"/>
    <lineage>
        <taxon>Bacteria</taxon>
        <taxon>Bacillati</taxon>
        <taxon>Actinomycetota</taxon>
        <taxon>Actinomycetes</taxon>
        <taxon>Propionibacteriales</taxon>
        <taxon>Nocardioidaceae</taxon>
        <taxon>Nocardioides</taxon>
    </lineage>
</organism>
<dbReference type="Gene3D" id="3.60.40.10">
    <property type="entry name" value="PPM-type phosphatase domain"/>
    <property type="match status" value="1"/>
</dbReference>
<evidence type="ECO:0000313" key="2">
    <source>
        <dbReference type="EMBL" id="MFC5495303.1"/>
    </source>
</evidence>
<reference evidence="3" key="1">
    <citation type="journal article" date="2019" name="Int. J. Syst. Evol. Microbiol.">
        <title>The Global Catalogue of Microorganisms (GCM) 10K type strain sequencing project: providing services to taxonomists for standard genome sequencing and annotation.</title>
        <authorList>
            <consortium name="The Broad Institute Genomics Platform"/>
            <consortium name="The Broad Institute Genome Sequencing Center for Infectious Disease"/>
            <person name="Wu L."/>
            <person name="Ma J."/>
        </authorList>
    </citation>
    <scope>NUCLEOTIDE SEQUENCE [LARGE SCALE GENOMIC DNA]</scope>
    <source>
        <strain evidence="3">KACC 13778</strain>
    </source>
</reference>
<dbReference type="SUPFAM" id="SSF81606">
    <property type="entry name" value="PP2C-like"/>
    <property type="match status" value="1"/>
</dbReference>
<keyword evidence="3" id="KW-1185">Reference proteome</keyword>
<dbReference type="EMBL" id="JBHSMD010000006">
    <property type="protein sequence ID" value="MFC5495303.1"/>
    <property type="molecule type" value="Genomic_DNA"/>
</dbReference>
<name>A0ABW0N628_9ACTN</name>
<sequence>MRIDTATSAGHPGRPNEDFVGCAPGAVVVLDGAGIRGAEHLCRGTAWYAETLGTALLARLAPDSPADTPADTPAAALADAIEHVAGLHRGTCDLADPSSPQATVAVARFSDEHVDYLVLGDTYVLLGEQVVTDPREVDVRTECLTSYDDRADQVAAFRARGLRTTRPWRSATFSPDLSGPAGAHWYVGSAHGPRLRERTGWTGRGAALCG</sequence>
<dbReference type="RefSeq" id="WP_345173371.1">
    <property type="nucleotide sequence ID" value="NZ_BAABFQ010000005.1"/>
</dbReference>
<feature type="domain" description="PPM-type phosphatase" evidence="1">
    <location>
        <begin position="11"/>
        <end position="126"/>
    </location>
</feature>
<dbReference type="InterPro" id="IPR036457">
    <property type="entry name" value="PPM-type-like_dom_sf"/>
</dbReference>